<organism evidence="6">
    <name type="scientific">Arcella intermedia</name>
    <dbReference type="NCBI Taxonomy" id="1963864"/>
    <lineage>
        <taxon>Eukaryota</taxon>
        <taxon>Amoebozoa</taxon>
        <taxon>Tubulinea</taxon>
        <taxon>Elardia</taxon>
        <taxon>Arcellinida</taxon>
        <taxon>Sphaerothecina</taxon>
        <taxon>Arcellidae</taxon>
        <taxon>Arcella</taxon>
    </lineage>
</organism>
<dbReference type="GO" id="GO:0005789">
    <property type="term" value="C:endoplasmic reticulum membrane"/>
    <property type="evidence" value="ECO:0007669"/>
    <property type="project" value="TreeGrafter"/>
</dbReference>
<evidence type="ECO:0000256" key="4">
    <source>
        <dbReference type="SAM" id="Phobius"/>
    </source>
</evidence>
<accession>A0A6B2KZU8</accession>
<dbReference type="GO" id="GO:0120015">
    <property type="term" value="F:sterol transfer activity"/>
    <property type="evidence" value="ECO:0007669"/>
    <property type="project" value="TreeGrafter"/>
</dbReference>
<feature type="transmembrane region" description="Helical" evidence="4">
    <location>
        <begin position="509"/>
        <end position="529"/>
    </location>
</feature>
<dbReference type="PANTHER" id="PTHR23319:SF4">
    <property type="entry name" value="GRAM DOMAIN CONTAINING 1B, ISOFORM E"/>
    <property type="match status" value="1"/>
</dbReference>
<evidence type="ECO:0000256" key="3">
    <source>
        <dbReference type="SAM" id="MobiDB-lite"/>
    </source>
</evidence>
<proteinExistence type="predicted"/>
<reference evidence="6" key="1">
    <citation type="journal article" date="2020" name="J. Eukaryot. Microbiol.">
        <title>De novo Sequencing, Assembly and Annotation of the Transcriptome for the Free-Living Testate Amoeba Arcella intermedia.</title>
        <authorList>
            <person name="Ribeiro G.M."/>
            <person name="Porfirio-Sousa A.L."/>
            <person name="Maurer-Alcala X.X."/>
            <person name="Katz L.A."/>
            <person name="Lahr D.J.G."/>
        </authorList>
    </citation>
    <scope>NUCLEOTIDE SEQUENCE</scope>
</reference>
<feature type="transmembrane region" description="Helical" evidence="4">
    <location>
        <begin position="394"/>
        <end position="418"/>
    </location>
</feature>
<dbReference type="GO" id="GO:0032366">
    <property type="term" value="P:intracellular sterol transport"/>
    <property type="evidence" value="ECO:0007669"/>
    <property type="project" value="TreeGrafter"/>
</dbReference>
<name>A0A6B2KZU8_9EUKA</name>
<dbReference type="AlphaFoldDB" id="A0A6B2KZU8"/>
<dbReference type="GO" id="GO:0032934">
    <property type="term" value="F:sterol binding"/>
    <property type="evidence" value="ECO:0007669"/>
    <property type="project" value="TreeGrafter"/>
</dbReference>
<dbReference type="EMBL" id="GIBP01001159">
    <property type="protein sequence ID" value="NDV30128.1"/>
    <property type="molecule type" value="Transcribed_RNA"/>
</dbReference>
<evidence type="ECO:0000313" key="6">
    <source>
        <dbReference type="EMBL" id="NDV30128.1"/>
    </source>
</evidence>
<keyword evidence="4" id="KW-0812">Transmembrane</keyword>
<sequence length="545" mass="63325">MLKEQMKKFLGDDYKETDEDPGTTETTRLQRNYSEKRTLITSKSTPLKKPDELKLDVLPIVTEEQAKSVEMEDIKVRPVVPKEDVEVKEEGRKELIEGKRLASPREEIKEKIHLPPLSEKHSLFSDKINRVRIVERDLQTSLVEFWKFCWTGRSQLLDSFALKAEHSEVTYDEWVEPDSSPGCWQRNTSWIVQLRGFGVGPSKAQVVQTQRSRLVNPSHLIIDISSVTKGIPFGDDFTWEERWSIQEISENNIKIIMDGITHWINHPWGASMLKGTIDKKCIEVGKQKFDLLLDLAEQFFDEQKNTTIGPEAPEPEPEVERIIDITAKNLLTELEPEPKGKEILIESPAKVPIFNTPNSPPNNMEEEIVTFTGPRHESLLERISRRFGTNLSTINFYLICFLLVLLVCTIISFIFLSYKLSNVESHYRLMDSSHLLSEKAEEKLRFLEYFIYHLSRNITGNPDIYSENLSFWKSSHSLNEKLEQWKREIENMQELLGPFHDIVAPSDQYNLLFSFWIWFPLLIFILLLLSGKQQTLKTFIASRLR</sequence>
<dbReference type="InterPro" id="IPR051482">
    <property type="entry name" value="Cholesterol_transport"/>
</dbReference>
<protein>
    <recommendedName>
        <fullName evidence="5">VASt domain-containing protein</fullName>
    </recommendedName>
</protein>
<feature type="compositionally biased region" description="Basic and acidic residues" evidence="3">
    <location>
        <begin position="1"/>
        <end position="14"/>
    </location>
</feature>
<dbReference type="PANTHER" id="PTHR23319">
    <property type="entry name" value="GRAM DOMAIN CONTAINING 1B, ISOFORM E"/>
    <property type="match status" value="1"/>
</dbReference>
<keyword evidence="4" id="KW-1133">Transmembrane helix</keyword>
<evidence type="ECO:0000256" key="1">
    <source>
        <dbReference type="ARBA" id="ARBA00004370"/>
    </source>
</evidence>
<dbReference type="Pfam" id="PF16016">
    <property type="entry name" value="VASt"/>
    <property type="match status" value="1"/>
</dbReference>
<feature type="region of interest" description="Disordered" evidence="3">
    <location>
        <begin position="1"/>
        <end position="37"/>
    </location>
</feature>
<comment type="subcellular location">
    <subcellularLocation>
        <location evidence="1">Membrane</location>
    </subcellularLocation>
</comment>
<dbReference type="GO" id="GO:0005886">
    <property type="term" value="C:plasma membrane"/>
    <property type="evidence" value="ECO:0007669"/>
    <property type="project" value="TreeGrafter"/>
</dbReference>
<dbReference type="InterPro" id="IPR031968">
    <property type="entry name" value="VASt"/>
</dbReference>
<evidence type="ECO:0000259" key="5">
    <source>
        <dbReference type="PROSITE" id="PS51778"/>
    </source>
</evidence>
<keyword evidence="2 4" id="KW-0472">Membrane</keyword>
<evidence type="ECO:0000256" key="2">
    <source>
        <dbReference type="ARBA" id="ARBA00023136"/>
    </source>
</evidence>
<dbReference type="GO" id="GO:0140268">
    <property type="term" value="C:endoplasmic reticulum-plasma membrane contact site"/>
    <property type="evidence" value="ECO:0007669"/>
    <property type="project" value="TreeGrafter"/>
</dbReference>
<feature type="domain" description="VASt" evidence="5">
    <location>
        <begin position="129"/>
        <end position="304"/>
    </location>
</feature>
<dbReference type="PROSITE" id="PS51778">
    <property type="entry name" value="VAST"/>
    <property type="match status" value="1"/>
</dbReference>